<reference evidence="2" key="2">
    <citation type="submission" date="2020-09" db="EMBL/GenBank/DDBJ databases">
        <authorList>
            <person name="Sun Q."/>
            <person name="Zhou Y."/>
        </authorList>
    </citation>
    <scope>NUCLEOTIDE SEQUENCE</scope>
    <source>
        <strain evidence="2">CGMCC 1.12160</strain>
    </source>
</reference>
<keyword evidence="3" id="KW-1185">Reference proteome</keyword>
<name>A0A917BTR7_9MICO</name>
<comment type="caution">
    <text evidence="2">The sequence shown here is derived from an EMBL/GenBank/DDBJ whole genome shotgun (WGS) entry which is preliminary data.</text>
</comment>
<gene>
    <name evidence="2" type="ORF">GCM10011366_24900</name>
</gene>
<evidence type="ECO:0000313" key="2">
    <source>
        <dbReference type="EMBL" id="GGF56015.1"/>
    </source>
</evidence>
<protein>
    <submittedName>
        <fullName evidence="2">Uncharacterized protein</fullName>
    </submittedName>
</protein>
<organism evidence="2 3">
    <name type="scientific">Ornithinimicrobium tianjinense</name>
    <dbReference type="NCBI Taxonomy" id="1195761"/>
    <lineage>
        <taxon>Bacteria</taxon>
        <taxon>Bacillati</taxon>
        <taxon>Actinomycetota</taxon>
        <taxon>Actinomycetes</taxon>
        <taxon>Micrococcales</taxon>
        <taxon>Ornithinimicrobiaceae</taxon>
        <taxon>Ornithinimicrobium</taxon>
    </lineage>
</organism>
<evidence type="ECO:0000256" key="1">
    <source>
        <dbReference type="SAM" id="MobiDB-lite"/>
    </source>
</evidence>
<dbReference type="AlphaFoldDB" id="A0A917BTR7"/>
<evidence type="ECO:0000313" key="3">
    <source>
        <dbReference type="Proteomes" id="UP000605670"/>
    </source>
</evidence>
<reference evidence="2" key="1">
    <citation type="journal article" date="2014" name="Int. J. Syst. Evol. Microbiol.">
        <title>Complete genome sequence of Corynebacterium casei LMG S-19264T (=DSM 44701T), isolated from a smear-ripened cheese.</title>
        <authorList>
            <consortium name="US DOE Joint Genome Institute (JGI-PGF)"/>
            <person name="Walter F."/>
            <person name="Albersmeier A."/>
            <person name="Kalinowski J."/>
            <person name="Ruckert C."/>
        </authorList>
    </citation>
    <scope>NUCLEOTIDE SEQUENCE</scope>
    <source>
        <strain evidence="2">CGMCC 1.12160</strain>
    </source>
</reference>
<dbReference type="Proteomes" id="UP000605670">
    <property type="component" value="Unassembled WGS sequence"/>
</dbReference>
<proteinExistence type="predicted"/>
<accession>A0A917BTR7</accession>
<feature type="region of interest" description="Disordered" evidence="1">
    <location>
        <begin position="28"/>
        <end position="85"/>
    </location>
</feature>
<sequence length="146" mass="14835">MAEGSARPVEELVVLGPGPQHVAVEVADGGAPQDGPGHPFVGPGTPVDEQRAPGLGVPAPRRGEHLRPRGGRHTVPDQDQGDPLPALVRPLKHAQRVGGADLAAHAVGRGEAARQLRLGAPQPGGVVLYDQEQGSGSPLVTGNDPA</sequence>
<dbReference type="EMBL" id="BMEM01000004">
    <property type="protein sequence ID" value="GGF56015.1"/>
    <property type="molecule type" value="Genomic_DNA"/>
</dbReference>